<gene>
    <name evidence="1" type="ORF">CC86DRAFT_373227</name>
</gene>
<dbReference type="Proteomes" id="UP000799424">
    <property type="component" value="Unassembled WGS sequence"/>
</dbReference>
<accession>A0A6A6ZMM0</accession>
<evidence type="ECO:0000313" key="1">
    <source>
        <dbReference type="EMBL" id="KAF2822023.1"/>
    </source>
</evidence>
<protein>
    <submittedName>
        <fullName evidence="1">Uncharacterized protein</fullName>
    </submittedName>
</protein>
<name>A0A6A6ZMM0_9PLEO</name>
<evidence type="ECO:0000313" key="2">
    <source>
        <dbReference type="Proteomes" id="UP000799424"/>
    </source>
</evidence>
<dbReference type="EMBL" id="MU006235">
    <property type="protein sequence ID" value="KAF2822023.1"/>
    <property type="molecule type" value="Genomic_DNA"/>
</dbReference>
<dbReference type="AlphaFoldDB" id="A0A6A6ZMM0"/>
<reference evidence="1" key="1">
    <citation type="journal article" date="2020" name="Stud. Mycol.">
        <title>101 Dothideomycetes genomes: a test case for predicting lifestyles and emergence of pathogens.</title>
        <authorList>
            <person name="Haridas S."/>
            <person name="Albert R."/>
            <person name="Binder M."/>
            <person name="Bloem J."/>
            <person name="Labutti K."/>
            <person name="Salamov A."/>
            <person name="Andreopoulos B."/>
            <person name="Baker S."/>
            <person name="Barry K."/>
            <person name="Bills G."/>
            <person name="Bluhm B."/>
            <person name="Cannon C."/>
            <person name="Castanera R."/>
            <person name="Culley D."/>
            <person name="Daum C."/>
            <person name="Ezra D."/>
            <person name="Gonzalez J."/>
            <person name="Henrissat B."/>
            <person name="Kuo A."/>
            <person name="Liang C."/>
            <person name="Lipzen A."/>
            <person name="Lutzoni F."/>
            <person name="Magnuson J."/>
            <person name="Mondo S."/>
            <person name="Nolan M."/>
            <person name="Ohm R."/>
            <person name="Pangilinan J."/>
            <person name="Park H.-J."/>
            <person name="Ramirez L."/>
            <person name="Alfaro M."/>
            <person name="Sun H."/>
            <person name="Tritt A."/>
            <person name="Yoshinaga Y."/>
            <person name="Zwiers L.-H."/>
            <person name="Turgeon B."/>
            <person name="Goodwin S."/>
            <person name="Spatafora J."/>
            <person name="Crous P."/>
            <person name="Grigoriev I."/>
        </authorList>
    </citation>
    <scope>NUCLEOTIDE SEQUENCE</scope>
    <source>
        <strain evidence="1">CBS 113818</strain>
    </source>
</reference>
<sequence>MCSTCACLAQVLSPLHYSSFLEAYSAQHFHASLGLFNRATPHPTSSLCPSHLLARRRRLQLHLSLTPKHS</sequence>
<organism evidence="1 2">
    <name type="scientific">Ophiobolus disseminans</name>
    <dbReference type="NCBI Taxonomy" id="1469910"/>
    <lineage>
        <taxon>Eukaryota</taxon>
        <taxon>Fungi</taxon>
        <taxon>Dikarya</taxon>
        <taxon>Ascomycota</taxon>
        <taxon>Pezizomycotina</taxon>
        <taxon>Dothideomycetes</taxon>
        <taxon>Pleosporomycetidae</taxon>
        <taxon>Pleosporales</taxon>
        <taxon>Pleosporineae</taxon>
        <taxon>Phaeosphaeriaceae</taxon>
        <taxon>Ophiobolus</taxon>
    </lineage>
</organism>
<keyword evidence="2" id="KW-1185">Reference proteome</keyword>
<proteinExistence type="predicted"/>